<proteinExistence type="predicted"/>
<gene>
    <name evidence="1" type="ORF">NMK71_08280</name>
</gene>
<keyword evidence="2" id="KW-1185">Reference proteome</keyword>
<evidence type="ECO:0000313" key="1">
    <source>
        <dbReference type="EMBL" id="MDG4946409.1"/>
    </source>
</evidence>
<comment type="caution">
    <text evidence="1">The sequence shown here is derived from an EMBL/GenBank/DDBJ whole genome shotgun (WGS) entry which is preliminary data.</text>
</comment>
<sequence>MGEIIGVRLINFCPETLLAIGKMVEEAETYEETFNLVGTIEKVHEGQFIVFDVRNENNRIEKLYWLLYIDSELDMVNNYKDLVGKKVKVNVYLNELFDARILEYRMCNIINTLEVLE</sequence>
<evidence type="ECO:0000313" key="2">
    <source>
        <dbReference type="Proteomes" id="UP001152599"/>
    </source>
</evidence>
<accession>A0A9X4RXH4</accession>
<reference evidence="1" key="1">
    <citation type="submission" date="2022-07" db="EMBL/GenBank/DDBJ databases">
        <title>Description and genome-wide analysis of Profundicola chukchiensis gen. nov., sp. nov., marine bacteria isolated from bottom sediments of the Chukchi Sea.</title>
        <authorList>
            <person name="Romanenko L."/>
            <person name="Otstavnykh N."/>
            <person name="Kurilenko V."/>
            <person name="Eremeev V."/>
            <person name="Velansky P."/>
            <person name="Mikhailov V."/>
            <person name="Isaeva M."/>
        </authorList>
    </citation>
    <scope>NUCLEOTIDE SEQUENCE</scope>
    <source>
        <strain evidence="1">KMM 9713</strain>
    </source>
</reference>
<dbReference type="AlphaFoldDB" id="A0A9X4RXH4"/>
<organism evidence="1 2">
    <name type="scientific">Profundicola chukchiensis</name>
    <dbReference type="NCBI Taxonomy" id="2961959"/>
    <lineage>
        <taxon>Bacteria</taxon>
        <taxon>Pseudomonadati</taxon>
        <taxon>Bacteroidota</taxon>
        <taxon>Flavobacteriia</taxon>
        <taxon>Flavobacteriales</taxon>
        <taxon>Weeksellaceae</taxon>
        <taxon>Profundicola</taxon>
    </lineage>
</organism>
<dbReference type="Proteomes" id="UP001152599">
    <property type="component" value="Unassembled WGS sequence"/>
</dbReference>
<dbReference type="RefSeq" id="WP_304420810.1">
    <property type="nucleotide sequence ID" value="NZ_JANCMU010000004.1"/>
</dbReference>
<name>A0A9X4RXH4_9FLAO</name>
<protein>
    <submittedName>
        <fullName evidence="1">Uncharacterized protein</fullName>
    </submittedName>
</protein>
<dbReference type="EMBL" id="JANCMU010000004">
    <property type="protein sequence ID" value="MDG4946409.1"/>
    <property type="molecule type" value="Genomic_DNA"/>
</dbReference>